<dbReference type="InterPro" id="IPR050546">
    <property type="entry name" value="Glycosyl_Hydrlase_16"/>
</dbReference>
<dbReference type="SUPFAM" id="SSF49785">
    <property type="entry name" value="Galactose-binding domain-like"/>
    <property type="match status" value="3"/>
</dbReference>
<keyword evidence="2 5" id="KW-0378">Hydrolase</keyword>
<dbReference type="Proteomes" id="UP000003571">
    <property type="component" value="Unassembled WGS sequence"/>
</dbReference>
<dbReference type="InterPro" id="IPR013320">
    <property type="entry name" value="ConA-like_dom_sf"/>
</dbReference>
<sequence>MKARGIAGTVFALSLVASGALAGAQGKPSAYTEKDVVWVEDFNGKKINKKDWNFEFHEPGWVNAELQSYDDSKENTYLKDGCLVIQAIKKDGKDGKSAYTSGRINTQGKHAFKYGRFESRLRVPKGKGFLPAFWMMPDDESYYGQWPKCGEIDIMEVLGDDISKLYGTIHFGEPHGMVQGTHTLNEGNFSDEFHTFAVEWEPGEIRWYCDGVNYKTANDWFTKRPGFGEQTYPAPFDQPFYVILNVAVGGSWVGYPDETTDFDPAKDDAKMYVDYVKVYQKKSYDENVERPERAPVVAVVDSTGNMLKQNAGSWEFLTAGGGKGSVKGDGKSHDIITDEAGSLEYSIQYVQPHVALNKGCTYRYSFDASADETRTIITGISAPNSSYARRFGDVKVELTPQNRHFSFDFTMDAEDDSECRLEYNCGAQGSKAAVHISNVRLEKIKDAAPLTGRQSLPDGNYIENGQFQEGKGRLGGWASVNNAGAKISVTGGRARMLSVASPAKTAADGVKLVQKGIPLVRGKNYVVKFDAALDASTAKKAEIAVKCGSFERTAALKGVKKDKKSGEAQLAHFEWTYTPEETADADFELLLGTDKGTVFVDNVVIKENCVLHNGSFESGKSGWELYANESSSASFDVVKKDGIPSAAVSISETGPMDWMIQLKQTGRLLEKEKTYTMKLSAECDIERSIMLAMQRDGAKDDDWFPYSGTQVFKVGPGRKDYSWKFTMPRATDENVIFTISMGAVAGKKISSNHTVSISAISVEEVAE</sequence>
<feature type="domain" description="GH16" evidence="4">
    <location>
        <begin position="22"/>
        <end position="284"/>
    </location>
</feature>
<dbReference type="GO" id="GO:0042973">
    <property type="term" value="F:glucan endo-1,3-beta-D-glucosidase activity"/>
    <property type="evidence" value="ECO:0007669"/>
    <property type="project" value="UniProtKB-EC"/>
</dbReference>
<evidence type="ECO:0000313" key="6">
    <source>
        <dbReference type="Proteomes" id="UP000003571"/>
    </source>
</evidence>
<keyword evidence="3" id="KW-0732">Signal</keyword>
<dbReference type="Pfam" id="PF02018">
    <property type="entry name" value="CBM_4_9"/>
    <property type="match status" value="3"/>
</dbReference>
<gene>
    <name evidence="5" type="ORF">TresaDRAFT_0992</name>
</gene>
<evidence type="ECO:0000259" key="4">
    <source>
        <dbReference type="PROSITE" id="PS51762"/>
    </source>
</evidence>
<dbReference type="EC" id="3.2.1.39" evidence="5"/>
<dbReference type="InterPro" id="IPR003305">
    <property type="entry name" value="CenC_carb-bd"/>
</dbReference>
<dbReference type="InterPro" id="IPR008979">
    <property type="entry name" value="Galactose-bd-like_sf"/>
</dbReference>
<dbReference type="eggNOG" id="COG2273">
    <property type="taxonomic scope" value="Bacteria"/>
</dbReference>
<dbReference type="Pfam" id="PF00722">
    <property type="entry name" value="Glyco_hydro_16"/>
    <property type="match status" value="1"/>
</dbReference>
<feature type="chain" id="PRO_5003609226" evidence="3">
    <location>
        <begin position="23"/>
        <end position="767"/>
    </location>
</feature>
<comment type="caution">
    <text evidence="5">The sequence shown here is derived from an EMBL/GenBank/DDBJ whole genome shotgun (WGS) entry which is preliminary data.</text>
</comment>
<organism evidence="5 6">
    <name type="scientific">Treponema saccharophilum DSM 2985</name>
    <dbReference type="NCBI Taxonomy" id="907348"/>
    <lineage>
        <taxon>Bacteria</taxon>
        <taxon>Pseudomonadati</taxon>
        <taxon>Spirochaetota</taxon>
        <taxon>Spirochaetia</taxon>
        <taxon>Spirochaetales</taxon>
        <taxon>Treponemataceae</taxon>
        <taxon>Treponema</taxon>
    </lineage>
</organism>
<feature type="signal peptide" evidence="3">
    <location>
        <begin position="1"/>
        <end position="22"/>
    </location>
</feature>
<comment type="similarity">
    <text evidence="1">Belongs to the glycosyl hydrolase 16 family.</text>
</comment>
<dbReference type="CDD" id="cd08023">
    <property type="entry name" value="GH16_laminarinase_like"/>
    <property type="match status" value="1"/>
</dbReference>
<evidence type="ECO:0000256" key="3">
    <source>
        <dbReference type="SAM" id="SignalP"/>
    </source>
</evidence>
<keyword evidence="6" id="KW-1185">Reference proteome</keyword>
<reference evidence="5 6" key="1">
    <citation type="submission" date="2011-09" db="EMBL/GenBank/DDBJ databases">
        <title>The draft genome of Treponema saccharophilum DSM 2985.</title>
        <authorList>
            <consortium name="US DOE Joint Genome Institute (JGI-PGF)"/>
            <person name="Lucas S."/>
            <person name="Copeland A."/>
            <person name="Lapidus A."/>
            <person name="Glavina del Rio T."/>
            <person name="Dalin E."/>
            <person name="Tice H."/>
            <person name="Bruce D."/>
            <person name="Goodwin L."/>
            <person name="Pitluck S."/>
            <person name="Peters L."/>
            <person name="Kyrpides N."/>
            <person name="Mavromatis K."/>
            <person name="Ivanova N."/>
            <person name="Markowitz V."/>
            <person name="Cheng J.-F."/>
            <person name="Hugenholtz P."/>
            <person name="Woyke T."/>
            <person name="Wu D."/>
            <person name="Gronow S."/>
            <person name="Wellnitz S."/>
            <person name="Brambilla E."/>
            <person name="Klenk H.-P."/>
            <person name="Eisen J.A."/>
        </authorList>
    </citation>
    <scope>NUCLEOTIDE SEQUENCE [LARGE SCALE GENOMIC DNA]</scope>
    <source>
        <strain evidence="5 6">DSM 2985</strain>
    </source>
</reference>
<evidence type="ECO:0000256" key="1">
    <source>
        <dbReference type="ARBA" id="ARBA00006865"/>
    </source>
</evidence>
<protein>
    <submittedName>
        <fullName evidence="5">Glucan endo-1,3-beta-D-glucosidase</fullName>
        <ecNumber evidence="5">3.2.1.39</ecNumber>
    </submittedName>
</protein>
<dbReference type="PATRIC" id="fig|907348.3.peg.1558"/>
<accession>H7EKX8</accession>
<dbReference type="PANTHER" id="PTHR10963:SF55">
    <property type="entry name" value="GLYCOSIDE HYDROLASE FAMILY 16 PROTEIN"/>
    <property type="match status" value="1"/>
</dbReference>
<dbReference type="STRING" id="907348.TresaDRAFT_0992"/>
<keyword evidence="5" id="KW-0326">Glycosidase</keyword>
<dbReference type="EMBL" id="AGRW01000047">
    <property type="protein sequence ID" value="EIC01703.1"/>
    <property type="molecule type" value="Genomic_DNA"/>
</dbReference>
<dbReference type="PANTHER" id="PTHR10963">
    <property type="entry name" value="GLYCOSYL HYDROLASE-RELATED"/>
    <property type="match status" value="1"/>
</dbReference>
<dbReference type="AlphaFoldDB" id="H7EKX8"/>
<evidence type="ECO:0000256" key="2">
    <source>
        <dbReference type="ARBA" id="ARBA00022801"/>
    </source>
</evidence>
<dbReference type="InterPro" id="IPR000757">
    <property type="entry name" value="Beta-glucanase-like"/>
</dbReference>
<dbReference type="Gene3D" id="2.60.120.260">
    <property type="entry name" value="Galactose-binding domain-like"/>
    <property type="match status" value="3"/>
</dbReference>
<dbReference type="PROSITE" id="PS51762">
    <property type="entry name" value="GH16_2"/>
    <property type="match status" value="1"/>
</dbReference>
<dbReference type="Gene3D" id="2.60.120.200">
    <property type="match status" value="1"/>
</dbReference>
<proteinExistence type="inferred from homology"/>
<dbReference type="RefSeq" id="WP_002704425.1">
    <property type="nucleotide sequence ID" value="NZ_AGRW01000047.1"/>
</dbReference>
<evidence type="ECO:0000313" key="5">
    <source>
        <dbReference type="EMBL" id="EIC01703.1"/>
    </source>
</evidence>
<dbReference type="GO" id="GO:0005975">
    <property type="term" value="P:carbohydrate metabolic process"/>
    <property type="evidence" value="ECO:0007669"/>
    <property type="project" value="InterPro"/>
</dbReference>
<dbReference type="SUPFAM" id="SSF49899">
    <property type="entry name" value="Concanavalin A-like lectins/glucanases"/>
    <property type="match status" value="1"/>
</dbReference>
<name>H7EKX8_9SPIR</name>
<dbReference type="OrthoDB" id="9809583at2"/>